<sequence>MKKKLYIASLVALVCGVAHAAEKGKHLFILSGQSNMYYLDENISFVPTVEAAFGKENVTVVKDSLGGQPIRRWYKQWKAVDGYDPEQTGYPLYSGGKVPGDLYDRLLAKVEEATREKEFSTVTFVWMQGERDAKESHGEVYAESLVGLFQQLSDDLGREDINVVVGRLSDYDMANEKYPHWTMVRDALVEVVEAHPRATWVNTDDLNDGINKAGRKVHNSLHYTVEGYRLFGERLAHEAIQLCEVVPTDGLVPPVLGTNSVSTVGKTNEFLKLEIGFEK</sequence>
<dbReference type="Pfam" id="PF03629">
    <property type="entry name" value="SASA"/>
    <property type="match status" value="1"/>
</dbReference>
<dbReference type="EMBL" id="CAAHFG010000001">
    <property type="protein sequence ID" value="VGO13855.1"/>
    <property type="molecule type" value="Genomic_DNA"/>
</dbReference>
<gene>
    <name evidence="4" type="ORF">PDESU_02412</name>
</gene>
<name>A0A6C2U1U3_PONDE</name>
<evidence type="ECO:0000256" key="1">
    <source>
        <dbReference type="ARBA" id="ARBA00022801"/>
    </source>
</evidence>
<dbReference type="SUPFAM" id="SSF52266">
    <property type="entry name" value="SGNH hydrolase"/>
    <property type="match status" value="1"/>
</dbReference>
<dbReference type="InterPro" id="IPR052940">
    <property type="entry name" value="Carb_Esterase_6"/>
</dbReference>
<evidence type="ECO:0000313" key="4">
    <source>
        <dbReference type="EMBL" id="VGO13855.1"/>
    </source>
</evidence>
<evidence type="ECO:0000313" key="5">
    <source>
        <dbReference type="Proteomes" id="UP000366872"/>
    </source>
</evidence>
<protein>
    <recommendedName>
        <fullName evidence="3">Sialate O-acetylesterase domain-containing protein</fullName>
    </recommendedName>
</protein>
<keyword evidence="5" id="KW-1185">Reference proteome</keyword>
<keyword evidence="1" id="KW-0378">Hydrolase</keyword>
<evidence type="ECO:0000259" key="3">
    <source>
        <dbReference type="Pfam" id="PF03629"/>
    </source>
</evidence>
<dbReference type="Proteomes" id="UP000366872">
    <property type="component" value="Unassembled WGS sequence"/>
</dbReference>
<reference evidence="4 5" key="1">
    <citation type="submission" date="2019-04" db="EMBL/GenBank/DDBJ databases">
        <authorList>
            <person name="Van Vliet M D."/>
        </authorList>
    </citation>
    <scope>NUCLEOTIDE SEQUENCE [LARGE SCALE GENOMIC DNA]</scope>
    <source>
        <strain evidence="4 5">F1</strain>
    </source>
</reference>
<dbReference type="Gene3D" id="3.40.50.1110">
    <property type="entry name" value="SGNH hydrolase"/>
    <property type="match status" value="1"/>
</dbReference>
<dbReference type="PANTHER" id="PTHR31988:SF19">
    <property type="entry name" value="9-O-ACETYL-N-ACETYLNEURAMINIC ACID DEACETYLASE-RELATED"/>
    <property type="match status" value="1"/>
</dbReference>
<keyword evidence="2" id="KW-0732">Signal</keyword>
<dbReference type="RefSeq" id="WP_136079392.1">
    <property type="nucleotide sequence ID" value="NZ_CAAHFG010000001.1"/>
</dbReference>
<dbReference type="PANTHER" id="PTHR31988">
    <property type="entry name" value="ESTERASE, PUTATIVE (DUF303)-RELATED"/>
    <property type="match status" value="1"/>
</dbReference>
<proteinExistence type="predicted"/>
<feature type="chain" id="PRO_5025427943" description="Sialate O-acetylesterase domain-containing protein" evidence="2">
    <location>
        <begin position="21"/>
        <end position="279"/>
    </location>
</feature>
<dbReference type="AlphaFoldDB" id="A0A6C2U1U3"/>
<feature type="domain" description="Sialate O-acetylesterase" evidence="3">
    <location>
        <begin position="43"/>
        <end position="241"/>
    </location>
</feature>
<accession>A0A6C2U1U3</accession>
<dbReference type="InterPro" id="IPR036514">
    <property type="entry name" value="SGNH_hydro_sf"/>
</dbReference>
<dbReference type="GO" id="GO:0016788">
    <property type="term" value="F:hydrolase activity, acting on ester bonds"/>
    <property type="evidence" value="ECO:0007669"/>
    <property type="project" value="UniProtKB-ARBA"/>
</dbReference>
<dbReference type="InterPro" id="IPR005181">
    <property type="entry name" value="SASA"/>
</dbReference>
<evidence type="ECO:0000256" key="2">
    <source>
        <dbReference type="SAM" id="SignalP"/>
    </source>
</evidence>
<organism evidence="4 5">
    <name type="scientific">Pontiella desulfatans</name>
    <dbReference type="NCBI Taxonomy" id="2750659"/>
    <lineage>
        <taxon>Bacteria</taxon>
        <taxon>Pseudomonadati</taxon>
        <taxon>Kiritimatiellota</taxon>
        <taxon>Kiritimatiellia</taxon>
        <taxon>Kiritimatiellales</taxon>
        <taxon>Pontiellaceae</taxon>
        <taxon>Pontiella</taxon>
    </lineage>
</organism>
<feature type="signal peptide" evidence="2">
    <location>
        <begin position="1"/>
        <end position="20"/>
    </location>
</feature>